<accession>A0A1J5SD15</accession>
<protein>
    <submittedName>
        <fullName evidence="1">Uncharacterized protein</fullName>
    </submittedName>
</protein>
<gene>
    <name evidence="1" type="ORF">GALL_160390</name>
</gene>
<proteinExistence type="predicted"/>
<comment type="caution">
    <text evidence="1">The sequence shown here is derived from an EMBL/GenBank/DDBJ whole genome shotgun (WGS) entry which is preliminary data.</text>
</comment>
<sequence length="87" mass="9425">MATIAMNKDGCDTEHDALMLEEYGDEVMCAGWNPQLALVGASSIEQIGEHANDEERTTVPGVVLDYAPEEAIESVKFLRSATIPQCP</sequence>
<evidence type="ECO:0000313" key="1">
    <source>
        <dbReference type="EMBL" id="OIR01952.1"/>
    </source>
</evidence>
<organism evidence="1">
    <name type="scientific">mine drainage metagenome</name>
    <dbReference type="NCBI Taxonomy" id="410659"/>
    <lineage>
        <taxon>unclassified sequences</taxon>
        <taxon>metagenomes</taxon>
        <taxon>ecological metagenomes</taxon>
    </lineage>
</organism>
<dbReference type="EMBL" id="MLJW01000079">
    <property type="protein sequence ID" value="OIR01952.1"/>
    <property type="molecule type" value="Genomic_DNA"/>
</dbReference>
<reference evidence="1" key="1">
    <citation type="submission" date="2016-10" db="EMBL/GenBank/DDBJ databases">
        <title>Sequence of Gallionella enrichment culture.</title>
        <authorList>
            <person name="Poehlein A."/>
            <person name="Muehling M."/>
            <person name="Daniel R."/>
        </authorList>
    </citation>
    <scope>NUCLEOTIDE SEQUENCE</scope>
</reference>
<dbReference type="AlphaFoldDB" id="A0A1J5SD15"/>
<name>A0A1J5SD15_9ZZZZ</name>